<evidence type="ECO:0000313" key="8">
    <source>
        <dbReference type="Proteomes" id="UP001321018"/>
    </source>
</evidence>
<protein>
    <submittedName>
        <fullName evidence="7">Urea ABC transporter permease</fullName>
    </submittedName>
</protein>
<evidence type="ECO:0000313" key="7">
    <source>
        <dbReference type="EMBL" id="MCU4742454.1"/>
    </source>
</evidence>
<evidence type="ECO:0000256" key="2">
    <source>
        <dbReference type="ARBA" id="ARBA00022475"/>
    </source>
</evidence>
<keyword evidence="5 6" id="KW-0472">Membrane</keyword>
<organism evidence="7 8">
    <name type="scientific">Natronoglomus mannanivorans</name>
    <dbReference type="NCBI Taxonomy" id="2979990"/>
    <lineage>
        <taxon>Archaea</taxon>
        <taxon>Methanobacteriati</taxon>
        <taxon>Methanobacteriota</taxon>
        <taxon>Stenosarchaea group</taxon>
        <taxon>Halobacteria</taxon>
        <taxon>Halobacteriales</taxon>
        <taxon>Natrialbaceae</taxon>
        <taxon>Natronoglomus</taxon>
    </lineage>
</organism>
<dbReference type="InterPro" id="IPR001851">
    <property type="entry name" value="ABC_transp_permease"/>
</dbReference>
<keyword evidence="2" id="KW-1003">Cell membrane</keyword>
<gene>
    <name evidence="7" type="ORF">OB960_13720</name>
</gene>
<feature type="transmembrane region" description="Helical" evidence="6">
    <location>
        <begin position="238"/>
        <end position="260"/>
    </location>
</feature>
<evidence type="ECO:0000256" key="3">
    <source>
        <dbReference type="ARBA" id="ARBA00022692"/>
    </source>
</evidence>
<dbReference type="InterPro" id="IPR043428">
    <property type="entry name" value="LivM-like"/>
</dbReference>
<dbReference type="GO" id="GO:0015658">
    <property type="term" value="F:branched-chain amino acid transmembrane transporter activity"/>
    <property type="evidence" value="ECO:0007669"/>
    <property type="project" value="InterPro"/>
</dbReference>
<evidence type="ECO:0000256" key="4">
    <source>
        <dbReference type="ARBA" id="ARBA00022989"/>
    </source>
</evidence>
<evidence type="ECO:0000256" key="6">
    <source>
        <dbReference type="SAM" id="Phobius"/>
    </source>
</evidence>
<evidence type="ECO:0000256" key="5">
    <source>
        <dbReference type="ARBA" id="ARBA00023136"/>
    </source>
</evidence>
<feature type="transmembrane region" description="Helical" evidence="6">
    <location>
        <begin position="54"/>
        <end position="82"/>
    </location>
</feature>
<feature type="transmembrane region" description="Helical" evidence="6">
    <location>
        <begin position="132"/>
        <end position="149"/>
    </location>
</feature>
<dbReference type="RefSeq" id="WP_338004276.1">
    <property type="nucleotide sequence ID" value="NZ_JAOPKA010000008.1"/>
</dbReference>
<feature type="transmembrane region" description="Helical" evidence="6">
    <location>
        <begin position="339"/>
        <end position="360"/>
    </location>
</feature>
<dbReference type="PANTHER" id="PTHR30482:SF17">
    <property type="entry name" value="ABC TRANSPORTER ATP-BINDING PROTEIN"/>
    <property type="match status" value="1"/>
</dbReference>
<proteinExistence type="predicted"/>
<sequence>MTNTVLERLRAPFEGPNTTGNSTAFWVVLALGVVGLLAYPSVASGGAAENMSQYLAYAFLALSLCFIWGYCGILSFGQVAFFGVAGYTFGIVAINVGSYTGISLAVVAALFVATAFAAILGYFMFYGGVRDVYVTIITLVVAVILHRFMGQTAGSEWAVGDARLGGYNGMVGVPNDAIGFGSVGIDMTGTGLYYIMVGVLLATYLGLRALVNSQFGYAMVATREDEDRTAMFGYNTEFIKLATFTFGGTLAGLSGVLYMFYSPGGYINPDVFSVSAAALPVIWVSIGGRKSLIGAISAALVIQWFNNRIDGWLSTGFDLPALTPSLELTTTTVVPGNEWSLVIIGSVLLFVILVMPEGVAPRIESTVHRLFERLERRREQRSQSADVEAETETEVPE</sequence>
<dbReference type="AlphaFoldDB" id="A0AAP2Z1M6"/>
<evidence type="ECO:0000256" key="1">
    <source>
        <dbReference type="ARBA" id="ARBA00004651"/>
    </source>
</evidence>
<feature type="transmembrane region" description="Helical" evidence="6">
    <location>
        <begin position="102"/>
        <end position="125"/>
    </location>
</feature>
<keyword evidence="4 6" id="KW-1133">Transmembrane helix</keyword>
<feature type="transmembrane region" description="Helical" evidence="6">
    <location>
        <begin position="291"/>
        <end position="309"/>
    </location>
</feature>
<dbReference type="GO" id="GO:0005886">
    <property type="term" value="C:plasma membrane"/>
    <property type="evidence" value="ECO:0007669"/>
    <property type="project" value="UniProtKB-SubCell"/>
</dbReference>
<accession>A0AAP2Z1M6</accession>
<dbReference type="PANTHER" id="PTHR30482">
    <property type="entry name" value="HIGH-AFFINITY BRANCHED-CHAIN AMINO ACID TRANSPORT SYSTEM PERMEASE"/>
    <property type="match status" value="1"/>
</dbReference>
<comment type="subcellular location">
    <subcellularLocation>
        <location evidence="1">Cell membrane</location>
        <topology evidence="1">Multi-pass membrane protein</topology>
    </subcellularLocation>
</comment>
<comment type="caution">
    <text evidence="7">The sequence shown here is derived from an EMBL/GenBank/DDBJ whole genome shotgun (WGS) entry which is preliminary data.</text>
</comment>
<reference evidence="7" key="1">
    <citation type="submission" date="2022-09" db="EMBL/GenBank/DDBJ databases">
        <title>Enrichment on poylsaccharides allowed isolation of novel metabolic and taxonomic groups of Haloarchaea.</title>
        <authorList>
            <person name="Sorokin D.Y."/>
            <person name="Elcheninov A.G."/>
            <person name="Khizhniak T.V."/>
            <person name="Kolganova T.V."/>
            <person name="Kublanov I.V."/>
        </authorList>
    </citation>
    <scope>NUCLEOTIDE SEQUENCE</scope>
    <source>
        <strain evidence="7">AArc-xg1-1</strain>
    </source>
</reference>
<feature type="transmembrane region" description="Helical" evidence="6">
    <location>
        <begin position="191"/>
        <end position="211"/>
    </location>
</feature>
<name>A0AAP2Z1M6_9EURY</name>
<feature type="transmembrane region" description="Helical" evidence="6">
    <location>
        <begin position="23"/>
        <end position="42"/>
    </location>
</feature>
<keyword evidence="3 6" id="KW-0812">Transmembrane</keyword>
<dbReference type="CDD" id="cd06581">
    <property type="entry name" value="TM_PBP1_LivM_like"/>
    <property type="match status" value="1"/>
</dbReference>
<dbReference type="Proteomes" id="UP001321018">
    <property type="component" value="Unassembled WGS sequence"/>
</dbReference>
<dbReference type="Pfam" id="PF02653">
    <property type="entry name" value="BPD_transp_2"/>
    <property type="match status" value="1"/>
</dbReference>
<dbReference type="EMBL" id="JAOPKA010000008">
    <property type="protein sequence ID" value="MCU4742454.1"/>
    <property type="molecule type" value="Genomic_DNA"/>
</dbReference>